<dbReference type="Proteomes" id="UP000011523">
    <property type="component" value="Unassembled WGS sequence"/>
</dbReference>
<feature type="compositionally biased region" description="Acidic residues" evidence="1">
    <location>
        <begin position="1"/>
        <end position="12"/>
    </location>
</feature>
<evidence type="ECO:0000256" key="1">
    <source>
        <dbReference type="SAM" id="MobiDB-lite"/>
    </source>
</evidence>
<feature type="region of interest" description="Disordered" evidence="1">
    <location>
        <begin position="1"/>
        <end position="46"/>
    </location>
</feature>
<evidence type="ECO:0000313" key="2">
    <source>
        <dbReference type="EMBL" id="ELZ36653.1"/>
    </source>
</evidence>
<dbReference type="PATRIC" id="fig|1227485.3.peg.2066"/>
<keyword evidence="3" id="KW-1185">Reference proteome</keyword>
<gene>
    <name evidence="2" type="ORF">C472_10584</name>
</gene>
<sequence>MVEDASTSDDDTPAGGDADRTATVRTTHADAATVAAALGPDETDSMRTRVDGDVVACTVARPTTGGLQSTLDDHLVNLRVADRVIERGRAHAGTDASRTDAATESTADAATEPHSDSADEPQTTDTDTPTDT</sequence>
<reference evidence="2 3" key="1">
    <citation type="journal article" date="2014" name="PLoS Genet.">
        <title>Phylogenetically driven sequencing of extremely halophilic archaea reveals strategies for static and dynamic osmo-response.</title>
        <authorList>
            <person name="Becker E.A."/>
            <person name="Seitzer P.M."/>
            <person name="Tritt A."/>
            <person name="Larsen D."/>
            <person name="Krusor M."/>
            <person name="Yao A.I."/>
            <person name="Wu D."/>
            <person name="Madern D."/>
            <person name="Eisen J.A."/>
            <person name="Darling A.E."/>
            <person name="Facciotti M.T."/>
        </authorList>
    </citation>
    <scope>NUCLEOTIDE SEQUENCE [LARGE SCALE GENOMIC DNA]</scope>
    <source>
        <strain evidence="2 3">DSM 14210</strain>
    </source>
</reference>
<evidence type="ECO:0008006" key="4">
    <source>
        <dbReference type="Google" id="ProtNLM"/>
    </source>
</evidence>
<dbReference type="RefSeq" id="WP_006629775.1">
    <property type="nucleotide sequence ID" value="NZ_AOJD01000053.1"/>
</dbReference>
<dbReference type="EMBL" id="AOJD01000053">
    <property type="protein sequence ID" value="ELZ36653.1"/>
    <property type="molecule type" value="Genomic_DNA"/>
</dbReference>
<dbReference type="AlphaFoldDB" id="M0DP95"/>
<protein>
    <recommendedName>
        <fullName evidence="4">KEOPS complex Pcc1-like subunit</fullName>
    </recommendedName>
</protein>
<dbReference type="NCBIfam" id="NF011470">
    <property type="entry name" value="PRK14887.1"/>
    <property type="match status" value="1"/>
</dbReference>
<name>M0DP95_9EURY</name>
<feature type="compositionally biased region" description="Low complexity" evidence="1">
    <location>
        <begin position="123"/>
        <end position="132"/>
    </location>
</feature>
<accession>M0DP95</accession>
<dbReference type="OrthoDB" id="107316at2157"/>
<comment type="caution">
    <text evidence="2">The sequence shown here is derived from an EMBL/GenBank/DDBJ whole genome shotgun (WGS) entry which is preliminary data.</text>
</comment>
<organism evidence="2 3">
    <name type="scientific">Halorubrum tebenquichense DSM 14210</name>
    <dbReference type="NCBI Taxonomy" id="1227485"/>
    <lineage>
        <taxon>Archaea</taxon>
        <taxon>Methanobacteriati</taxon>
        <taxon>Methanobacteriota</taxon>
        <taxon>Stenosarchaea group</taxon>
        <taxon>Halobacteria</taxon>
        <taxon>Halobacteriales</taxon>
        <taxon>Haloferacaceae</taxon>
        <taxon>Halorubrum</taxon>
    </lineage>
</organism>
<evidence type="ECO:0000313" key="3">
    <source>
        <dbReference type="Proteomes" id="UP000011523"/>
    </source>
</evidence>
<feature type="compositionally biased region" description="Low complexity" evidence="1">
    <location>
        <begin position="94"/>
        <end position="110"/>
    </location>
</feature>
<proteinExistence type="predicted"/>
<feature type="compositionally biased region" description="Low complexity" evidence="1">
    <location>
        <begin position="23"/>
        <end position="37"/>
    </location>
</feature>
<feature type="region of interest" description="Disordered" evidence="1">
    <location>
        <begin position="87"/>
        <end position="132"/>
    </location>
</feature>